<feature type="region of interest" description="Disordered" evidence="1">
    <location>
        <begin position="269"/>
        <end position="304"/>
    </location>
</feature>
<protein>
    <submittedName>
        <fullName evidence="2">Uncharacterized protein</fullName>
    </submittedName>
</protein>
<feature type="region of interest" description="Disordered" evidence="1">
    <location>
        <begin position="58"/>
        <end position="85"/>
    </location>
</feature>
<gene>
    <name evidence="2" type="ORF">FBUS_02766</name>
</gene>
<evidence type="ECO:0000313" key="2">
    <source>
        <dbReference type="EMBL" id="KAA0198699.1"/>
    </source>
</evidence>
<proteinExistence type="predicted"/>
<comment type="caution">
    <text evidence="2">The sequence shown here is derived from an EMBL/GenBank/DDBJ whole genome shotgun (WGS) entry which is preliminary data.</text>
</comment>
<evidence type="ECO:0000256" key="1">
    <source>
        <dbReference type="SAM" id="MobiDB-lite"/>
    </source>
</evidence>
<sequence length="304" mass="35311">MSGMARSQVDMSLDDIIKLKKEQKEDTPKKSTTPNRRNVIRTRVLAARPRLQKKLRIQNKTNFSGRSRGQLLRGRQTRRNDKPVTAVSSSAALAVLKRARRTAVEAAKAAAQAAALINRSQIRRREVFDVNRNLRSRVQSAGFRNTVRNNQVGFRPFSGASNRNFNSRSHSVRMLQFRQARRRQRYSMNAVAPRFQGGQSVRFNQISRATPAFNNYYRRRRPLPPNNPISRQRDRSYYTQYLAERYTAADRAREREYLAQARALIRAQSEQSNQFHNSTQNILGQYSGPPRNRRGRGRGYRRQY</sequence>
<keyword evidence="3" id="KW-1185">Reference proteome</keyword>
<organism evidence="2 3">
    <name type="scientific">Fasciolopsis buskii</name>
    <dbReference type="NCBI Taxonomy" id="27845"/>
    <lineage>
        <taxon>Eukaryota</taxon>
        <taxon>Metazoa</taxon>
        <taxon>Spiralia</taxon>
        <taxon>Lophotrochozoa</taxon>
        <taxon>Platyhelminthes</taxon>
        <taxon>Trematoda</taxon>
        <taxon>Digenea</taxon>
        <taxon>Plagiorchiida</taxon>
        <taxon>Echinostomata</taxon>
        <taxon>Echinostomatoidea</taxon>
        <taxon>Fasciolidae</taxon>
        <taxon>Fasciolopsis</taxon>
    </lineage>
</organism>
<name>A0A8E0S4A5_9TREM</name>
<evidence type="ECO:0000313" key="3">
    <source>
        <dbReference type="Proteomes" id="UP000728185"/>
    </source>
</evidence>
<feature type="compositionally biased region" description="Basic and acidic residues" evidence="1">
    <location>
        <begin position="15"/>
        <end position="29"/>
    </location>
</feature>
<feature type="compositionally biased region" description="Low complexity" evidence="1">
    <location>
        <begin position="64"/>
        <end position="74"/>
    </location>
</feature>
<dbReference type="Proteomes" id="UP000728185">
    <property type="component" value="Unassembled WGS sequence"/>
</dbReference>
<dbReference type="EMBL" id="LUCM01001568">
    <property type="protein sequence ID" value="KAA0198699.1"/>
    <property type="molecule type" value="Genomic_DNA"/>
</dbReference>
<feature type="region of interest" description="Disordered" evidence="1">
    <location>
        <begin position="1"/>
        <end position="37"/>
    </location>
</feature>
<feature type="compositionally biased region" description="Basic residues" evidence="1">
    <location>
        <begin position="291"/>
        <end position="304"/>
    </location>
</feature>
<dbReference type="AlphaFoldDB" id="A0A8E0S4A5"/>
<dbReference type="OrthoDB" id="10499124at2759"/>
<accession>A0A8E0S4A5</accession>
<feature type="compositionally biased region" description="Polar residues" evidence="1">
    <location>
        <begin position="269"/>
        <end position="284"/>
    </location>
</feature>
<reference evidence="2" key="1">
    <citation type="submission" date="2019-05" db="EMBL/GenBank/DDBJ databases">
        <title>Annotation for the trematode Fasciolopsis buski.</title>
        <authorList>
            <person name="Choi Y.-J."/>
        </authorList>
    </citation>
    <scope>NUCLEOTIDE SEQUENCE</scope>
    <source>
        <strain evidence="2">HT</strain>
        <tissue evidence="2">Whole worm</tissue>
    </source>
</reference>